<feature type="transmembrane region" description="Helical" evidence="9">
    <location>
        <begin position="329"/>
        <end position="349"/>
    </location>
</feature>
<dbReference type="InterPro" id="IPR027417">
    <property type="entry name" value="P-loop_NTPase"/>
</dbReference>
<feature type="domain" description="ABC transmembrane type-1" evidence="11">
    <location>
        <begin position="79"/>
        <end position="358"/>
    </location>
</feature>
<feature type="transmembrane region" description="Helical" evidence="9">
    <location>
        <begin position="115"/>
        <end position="136"/>
    </location>
</feature>
<protein>
    <submittedName>
        <fullName evidence="12">Uncharacterized ABC transporter ATP-binding protein HI_1051</fullName>
    </submittedName>
</protein>
<feature type="compositionally biased region" description="Polar residues" evidence="8">
    <location>
        <begin position="10"/>
        <end position="22"/>
    </location>
</feature>
<dbReference type="PANTHER" id="PTHR24221">
    <property type="entry name" value="ATP-BINDING CASSETTE SUB-FAMILY B"/>
    <property type="match status" value="1"/>
</dbReference>
<dbReference type="SUPFAM" id="SSF90123">
    <property type="entry name" value="ABC transporter transmembrane region"/>
    <property type="match status" value="1"/>
</dbReference>
<dbReference type="EMBL" id="CAKXZT010000138">
    <property type="protein sequence ID" value="CAH2404380.1"/>
    <property type="molecule type" value="Genomic_DNA"/>
</dbReference>
<evidence type="ECO:0000259" key="10">
    <source>
        <dbReference type="PROSITE" id="PS50893"/>
    </source>
</evidence>
<keyword evidence="3 9" id="KW-0812">Transmembrane</keyword>
<dbReference type="InterPro" id="IPR003439">
    <property type="entry name" value="ABC_transporter-like_ATP-bd"/>
</dbReference>
<dbReference type="Gene3D" id="3.40.50.300">
    <property type="entry name" value="P-loop containing nucleotide triphosphate hydrolases"/>
    <property type="match status" value="1"/>
</dbReference>
<dbReference type="SMART" id="SM00382">
    <property type="entry name" value="AAA"/>
    <property type="match status" value="1"/>
</dbReference>
<comment type="caution">
    <text evidence="12">The sequence shown here is derived from an EMBL/GenBank/DDBJ whole genome shotgun (WGS) entry which is preliminary data.</text>
</comment>
<evidence type="ECO:0000256" key="9">
    <source>
        <dbReference type="SAM" id="Phobius"/>
    </source>
</evidence>
<evidence type="ECO:0000259" key="11">
    <source>
        <dbReference type="PROSITE" id="PS50929"/>
    </source>
</evidence>
<evidence type="ECO:0000313" key="13">
    <source>
        <dbReference type="Proteomes" id="UP001153050"/>
    </source>
</evidence>
<evidence type="ECO:0000313" key="12">
    <source>
        <dbReference type="EMBL" id="CAH2404380.1"/>
    </source>
</evidence>
<keyword evidence="6 9" id="KW-1133">Transmembrane helix</keyword>
<name>A0ABN8K248_9HYPH</name>
<dbReference type="InterPro" id="IPR039421">
    <property type="entry name" value="Type_1_exporter"/>
</dbReference>
<evidence type="ECO:0000256" key="4">
    <source>
        <dbReference type="ARBA" id="ARBA00022741"/>
    </source>
</evidence>
<keyword evidence="5 12" id="KW-0067">ATP-binding</keyword>
<evidence type="ECO:0000256" key="6">
    <source>
        <dbReference type="ARBA" id="ARBA00022989"/>
    </source>
</evidence>
<dbReference type="InterPro" id="IPR011527">
    <property type="entry name" value="ABC1_TM_dom"/>
</dbReference>
<keyword evidence="7 9" id="KW-0472">Membrane</keyword>
<feature type="transmembrane region" description="Helical" evidence="9">
    <location>
        <begin position="301"/>
        <end position="323"/>
    </location>
</feature>
<dbReference type="Gene3D" id="1.20.1560.10">
    <property type="entry name" value="ABC transporter type 1, transmembrane domain"/>
    <property type="match status" value="1"/>
</dbReference>
<dbReference type="PANTHER" id="PTHR24221:SF203">
    <property type="entry name" value="ATP-BINDING_PERMEASE FUSION ABC TRANSPORTER-RELATED"/>
    <property type="match status" value="1"/>
</dbReference>
<feature type="transmembrane region" description="Helical" evidence="9">
    <location>
        <begin position="191"/>
        <end position="210"/>
    </location>
</feature>
<evidence type="ECO:0000256" key="8">
    <source>
        <dbReference type="SAM" id="MobiDB-lite"/>
    </source>
</evidence>
<dbReference type="InterPro" id="IPR003593">
    <property type="entry name" value="AAA+_ATPase"/>
</dbReference>
<evidence type="ECO:0000256" key="5">
    <source>
        <dbReference type="ARBA" id="ARBA00022840"/>
    </source>
</evidence>
<sequence>MPSLGVKPQNEGQQNDGPQNDGTRMMIAVYRWFENWVYPFREPAGLRPPVSVSGFLWHYVGQAKVAFFAMLVIGGIAPLVEAGLFYFVGRLVDILDQLPGERSWDALWTAAGPELVFMAAVVLIARTIVVGLAALVDEQTITPGFYNLVRWQAHRHVSRQSYAFFQNDFAGRIATKVWQAGQATGDLMQSFIEVVWFMVVYTVTTLVLVAGLDLRLAVLVVIWITAFGWLAKSYLPAIRKHAEATAEAGSMITGRIVDSYSNVQTLKLFSADGDDRYIRSGFDIYLDALRPFTRRLTGVRMALTTLSGIMITAIACFAVYLWVEGSITVGAVAFTLSLVLRLNMLLVRLMMQLNGILRNLGVLENSKALISQPLGLTDAPDARELVVTGGRIDVKKVEFHYGKGFGVLNGIDLVVRPGEKVGLVGPSGAGKTTLANLILRLYDLEGGKITIDGQDVSKVTQNSLRANIGVVSQDTALFHRSLRDNIKLGMPEATDAEVIAAAKKAEAHDFILDLRDNRDRQGYEAFVGERGVKLSGGQRQRVAIARVFLKDAPILILDEATSALDSDIEAAIQENLARLMENKTVIAIAHRLSTIAALDRLVVLDSGRIVEQGTHDELVALDGLYARLWKRQSGGFLFNEESVLEETRPAE</sequence>
<dbReference type="PROSITE" id="PS50929">
    <property type="entry name" value="ABC_TM1F"/>
    <property type="match status" value="1"/>
</dbReference>
<evidence type="ECO:0000256" key="2">
    <source>
        <dbReference type="ARBA" id="ARBA00005417"/>
    </source>
</evidence>
<dbReference type="InterPro" id="IPR036640">
    <property type="entry name" value="ABC1_TM_sf"/>
</dbReference>
<feature type="transmembrane region" description="Helical" evidence="9">
    <location>
        <begin position="65"/>
        <end position="88"/>
    </location>
</feature>
<feature type="region of interest" description="Disordered" evidence="8">
    <location>
        <begin position="1"/>
        <end position="22"/>
    </location>
</feature>
<reference evidence="12 13" key="1">
    <citation type="submission" date="2022-03" db="EMBL/GenBank/DDBJ databases">
        <authorList>
            <person name="Brunel B."/>
        </authorList>
    </citation>
    <scope>NUCLEOTIDE SEQUENCE [LARGE SCALE GENOMIC DNA]</scope>
    <source>
        <strain evidence="12">STM5069sample</strain>
    </source>
</reference>
<evidence type="ECO:0000256" key="1">
    <source>
        <dbReference type="ARBA" id="ARBA00004651"/>
    </source>
</evidence>
<organism evidence="12 13">
    <name type="scientific">Mesorhizobium escarrei</name>
    <dbReference type="NCBI Taxonomy" id="666018"/>
    <lineage>
        <taxon>Bacteria</taxon>
        <taxon>Pseudomonadati</taxon>
        <taxon>Pseudomonadota</taxon>
        <taxon>Alphaproteobacteria</taxon>
        <taxon>Hyphomicrobiales</taxon>
        <taxon>Phyllobacteriaceae</taxon>
        <taxon>Mesorhizobium</taxon>
    </lineage>
</organism>
<evidence type="ECO:0000256" key="7">
    <source>
        <dbReference type="ARBA" id="ARBA00023136"/>
    </source>
</evidence>
<dbReference type="InterPro" id="IPR017871">
    <property type="entry name" value="ABC_transporter-like_CS"/>
</dbReference>
<keyword evidence="4" id="KW-0547">Nucleotide-binding</keyword>
<dbReference type="GO" id="GO:0005524">
    <property type="term" value="F:ATP binding"/>
    <property type="evidence" value="ECO:0007669"/>
    <property type="project" value="UniProtKB-KW"/>
</dbReference>
<gene>
    <name evidence="12" type="ORF">MES5069_420006</name>
</gene>
<dbReference type="SUPFAM" id="SSF52540">
    <property type="entry name" value="P-loop containing nucleoside triphosphate hydrolases"/>
    <property type="match status" value="1"/>
</dbReference>
<feature type="domain" description="ABC transporter" evidence="10">
    <location>
        <begin position="392"/>
        <end position="631"/>
    </location>
</feature>
<feature type="transmembrane region" description="Helical" evidence="9">
    <location>
        <begin position="216"/>
        <end position="235"/>
    </location>
</feature>
<evidence type="ECO:0000256" key="3">
    <source>
        <dbReference type="ARBA" id="ARBA00022692"/>
    </source>
</evidence>
<dbReference type="Pfam" id="PF00005">
    <property type="entry name" value="ABC_tran"/>
    <property type="match status" value="1"/>
</dbReference>
<keyword evidence="13" id="KW-1185">Reference proteome</keyword>
<comment type="similarity">
    <text evidence="2">Belongs to the ABC transporter superfamily.</text>
</comment>
<dbReference type="PROSITE" id="PS00211">
    <property type="entry name" value="ABC_TRANSPORTER_1"/>
    <property type="match status" value="1"/>
</dbReference>
<dbReference type="Proteomes" id="UP001153050">
    <property type="component" value="Unassembled WGS sequence"/>
</dbReference>
<proteinExistence type="inferred from homology"/>
<dbReference type="Pfam" id="PF00664">
    <property type="entry name" value="ABC_membrane"/>
    <property type="match status" value="1"/>
</dbReference>
<dbReference type="PROSITE" id="PS50893">
    <property type="entry name" value="ABC_TRANSPORTER_2"/>
    <property type="match status" value="1"/>
</dbReference>
<accession>A0ABN8K248</accession>
<comment type="subcellular location">
    <subcellularLocation>
        <location evidence="1">Cell membrane</location>
        <topology evidence="1">Multi-pass membrane protein</topology>
    </subcellularLocation>
</comment>